<reference evidence="5 6" key="1">
    <citation type="submission" date="2016-10" db="EMBL/GenBank/DDBJ databases">
        <authorList>
            <person name="de Groot N.N."/>
        </authorList>
    </citation>
    <scope>NUCLEOTIDE SEQUENCE [LARGE SCALE GENOMIC DNA]</scope>
    <source>
        <strain evidence="5 6">CGMCC 1.10076</strain>
    </source>
</reference>
<feature type="chain" id="PRO_5011586305" evidence="3">
    <location>
        <begin position="18"/>
        <end position="958"/>
    </location>
</feature>
<dbReference type="Pfam" id="PF00128">
    <property type="entry name" value="Alpha-amylase"/>
    <property type="match status" value="1"/>
</dbReference>
<dbReference type="SMART" id="SM00642">
    <property type="entry name" value="Aamy"/>
    <property type="match status" value="1"/>
</dbReference>
<evidence type="ECO:0000313" key="5">
    <source>
        <dbReference type="EMBL" id="SDK31276.1"/>
    </source>
</evidence>
<dbReference type="PANTHER" id="PTHR43002">
    <property type="entry name" value="GLYCOGEN DEBRANCHING ENZYME"/>
    <property type="match status" value="1"/>
</dbReference>
<feature type="signal peptide" evidence="3">
    <location>
        <begin position="1"/>
        <end position="17"/>
    </location>
</feature>
<dbReference type="NCBIfam" id="TIGR04183">
    <property type="entry name" value="Por_Secre_tail"/>
    <property type="match status" value="1"/>
</dbReference>
<name>A0A1G9AVE2_9FLAO</name>
<evidence type="ECO:0000256" key="1">
    <source>
        <dbReference type="ARBA" id="ARBA00008061"/>
    </source>
</evidence>
<evidence type="ECO:0000256" key="3">
    <source>
        <dbReference type="SAM" id="SignalP"/>
    </source>
</evidence>
<proteinExistence type="inferred from homology"/>
<dbReference type="AlphaFoldDB" id="A0A1G9AVE2"/>
<dbReference type="CDD" id="cd11350">
    <property type="entry name" value="AmyAc_4"/>
    <property type="match status" value="1"/>
</dbReference>
<dbReference type="RefSeq" id="WP_091397441.1">
    <property type="nucleotide sequence ID" value="NZ_BKAI01000007.1"/>
</dbReference>
<dbReference type="SUPFAM" id="SSF51445">
    <property type="entry name" value="(Trans)glycosidases"/>
    <property type="match status" value="1"/>
</dbReference>
<dbReference type="STRING" id="1128970.SAMN04487935_3071"/>
<dbReference type="InterPro" id="IPR013783">
    <property type="entry name" value="Ig-like_fold"/>
</dbReference>
<dbReference type="Proteomes" id="UP000199580">
    <property type="component" value="Unassembled WGS sequence"/>
</dbReference>
<comment type="similarity">
    <text evidence="1">Belongs to the glycosyl hydrolase 13 family.</text>
</comment>
<keyword evidence="2 3" id="KW-0732">Signal</keyword>
<dbReference type="InterPro" id="IPR014756">
    <property type="entry name" value="Ig_E-set"/>
</dbReference>
<dbReference type="Gene3D" id="3.20.20.80">
    <property type="entry name" value="Glycosidases"/>
    <property type="match status" value="1"/>
</dbReference>
<dbReference type="Pfam" id="PF18962">
    <property type="entry name" value="Por_Secre_tail"/>
    <property type="match status" value="1"/>
</dbReference>
<dbReference type="InterPro" id="IPR006047">
    <property type="entry name" value="GH13_cat_dom"/>
</dbReference>
<dbReference type="InterPro" id="IPR017853">
    <property type="entry name" value="GH"/>
</dbReference>
<evidence type="ECO:0000313" key="6">
    <source>
        <dbReference type="Proteomes" id="UP000199580"/>
    </source>
</evidence>
<organism evidence="5 6">
    <name type="scientific">Flavobacterium noncentrifugens</name>
    <dbReference type="NCBI Taxonomy" id="1128970"/>
    <lineage>
        <taxon>Bacteria</taxon>
        <taxon>Pseudomonadati</taxon>
        <taxon>Bacteroidota</taxon>
        <taxon>Flavobacteriia</taxon>
        <taxon>Flavobacteriales</taxon>
        <taxon>Flavobacteriaceae</taxon>
        <taxon>Flavobacterium</taxon>
    </lineage>
</organism>
<dbReference type="OrthoDB" id="9761875at2"/>
<dbReference type="InterPro" id="IPR026444">
    <property type="entry name" value="Secre_tail"/>
</dbReference>
<keyword evidence="6" id="KW-1185">Reference proteome</keyword>
<dbReference type="EMBL" id="FNEZ01000005">
    <property type="protein sequence ID" value="SDK31276.1"/>
    <property type="molecule type" value="Genomic_DNA"/>
</dbReference>
<gene>
    <name evidence="5" type="ORF">SAMN04487935_3071</name>
</gene>
<accession>A0A1G9AVE2</accession>
<protein>
    <submittedName>
        <fullName evidence="5">Por secretion system C-terminal sorting domain-containing protein</fullName>
    </submittedName>
</protein>
<evidence type="ECO:0000256" key="2">
    <source>
        <dbReference type="ARBA" id="ARBA00022729"/>
    </source>
</evidence>
<feature type="domain" description="Glycosyl hydrolase family 13 catalytic" evidence="4">
    <location>
        <begin position="394"/>
        <end position="765"/>
    </location>
</feature>
<evidence type="ECO:0000259" key="4">
    <source>
        <dbReference type="SMART" id="SM00642"/>
    </source>
</evidence>
<dbReference type="Gene3D" id="2.60.40.10">
    <property type="entry name" value="Immunoglobulins"/>
    <property type="match status" value="1"/>
</dbReference>
<dbReference type="SUPFAM" id="SSF81296">
    <property type="entry name" value="E set domains"/>
    <property type="match status" value="1"/>
</dbReference>
<dbReference type="GO" id="GO:0005975">
    <property type="term" value="P:carbohydrate metabolic process"/>
    <property type="evidence" value="ECO:0007669"/>
    <property type="project" value="InterPro"/>
</dbReference>
<sequence length="958" mass="105561">MRKNILLSLLLTLTALAGFSQVTITPATFNATDEITIKVSFASATCNTMGTAPTAVYMHAGIGNDTNAFGFAVVGNWAQDDGVGAMVNNGDGTFSKTLTPSTYFGLTPAQISSATKLGMVFRSADGTKTLKKAPSCGDFIYNVGYFQSALITPAENSSTIIASGASLNIQASNTNGNANYNLKANGASINMTFGTPSYSYTHTNITSNQNYELVITQGTSVQTKKFSVIVNPGLISEALPSGLIEGINYNPTDATKATLVLDAPFKDFVYVAGSFNNWQPTAAYAMKKDPSSTKFWVEISGLTPGAINSYQYWVVDTTPVSGSPMLVKTADPFSTLVLSPFDDQYIPAASYPDLPPFPVGPTTEVTVLQTAKPVYNWQVTNFTKPKKEDLVVYELLVRDFDSHRNYQDVIDKIEYFKSLHINAIELMPVMEFEGNESWGYNTAFHMALDKFYGPESKLKELIDLFHQNGIAVILDVALNHAFGRNPMDRMWMSDPDGDGFGGPTSENPYFNVTATHSYSVGNDFNHQQPRTKTYVKRVIEHWINEFHIDGFRWDLTKGFTQNCTGSESCTNSYQQDRVDVLKEYVDYSWSLDPTHYAIFEHLGADNEEQQWANYRINETPSKGVMMWGEMFTQYKQLALGYAADISRMGNTAHGFTAKRVIGYPESHDKDRVMYEALKYGNPSGTTPLNNLPNALGRMPAIAATSILVPGPKMIWHFAELGMDDSIYTCSDGSVNTETDATSGDCKLATKPQPQWVENWTSDPARAAVFSNYSKLIALKTGEPVFEGNYAISPNVNLLKQRIYIYDDTLNASQLKNVVVLANFAVLEQTITPDFPYTGTWYDLMTNTPVNITSTTDLITLPAGQFKVYGNRPNSTLATNRFELNKAVSLAPNPSSGQFTINANMSKVDVYTLTGQLVKTFAGKSQETNYNISDLSNGIYLVKATDSNNREQTMKLIKQ</sequence>